<evidence type="ECO:0000256" key="1">
    <source>
        <dbReference type="SAM" id="MobiDB-lite"/>
    </source>
</evidence>
<feature type="region of interest" description="Disordered" evidence="1">
    <location>
        <begin position="323"/>
        <end position="348"/>
    </location>
</feature>
<feature type="compositionally biased region" description="Polar residues" evidence="1">
    <location>
        <begin position="207"/>
        <end position="216"/>
    </location>
</feature>
<dbReference type="AlphaFoldDB" id="A0A8T1YYS0"/>
<evidence type="ECO:0000313" key="4">
    <source>
        <dbReference type="Proteomes" id="UP000694240"/>
    </source>
</evidence>
<evidence type="ECO:0000259" key="2">
    <source>
        <dbReference type="PROSITE" id="PS50811"/>
    </source>
</evidence>
<dbReference type="EMBL" id="JAEFBK010000011">
    <property type="protein sequence ID" value="KAG7551717.1"/>
    <property type="molecule type" value="Genomic_DNA"/>
</dbReference>
<proteinExistence type="predicted"/>
<name>A0A8T1YYS0_9BRAS</name>
<sequence>MEKNHSTSSGEWEKMKKEINELMTEGRDYAHQFGSASSQETREHLAKKILESYHKSLTIMNYSGELDQVSHGGGSPKSDDSDQEPLAIKSSKKSMPRWTSKVRIAPGTGIDRTLDDGFCWRKYGQKDILGAKFPRGYYRCTYRKSQGCEATRQVQRSDENQMLIEISYRGIHFFLITHPQVNSQVATGVRERNCVWGGSIPGLDQQGDPSNQTRTTRPPPCGYRGIHSCSQAANVGTTMPIQNLETNQTQEHENHDIMKESLGNYNHQAHLHHNLHYPLSSTPNLENNNAYMLQLRDHNTEFFGSTSFSSDLGTNINYNFPASGSASHSTSNSPSTVPLESPFESFDPNHPYGGFGGFYS</sequence>
<evidence type="ECO:0000313" key="3">
    <source>
        <dbReference type="EMBL" id="KAG7551717.1"/>
    </source>
</evidence>
<feature type="region of interest" description="Disordered" evidence="1">
    <location>
        <begin position="200"/>
        <end position="223"/>
    </location>
</feature>
<keyword evidence="4" id="KW-1185">Reference proteome</keyword>
<organism evidence="3 4">
    <name type="scientific">Arabidopsis thaliana x Arabidopsis arenosa</name>
    <dbReference type="NCBI Taxonomy" id="1240361"/>
    <lineage>
        <taxon>Eukaryota</taxon>
        <taxon>Viridiplantae</taxon>
        <taxon>Streptophyta</taxon>
        <taxon>Embryophyta</taxon>
        <taxon>Tracheophyta</taxon>
        <taxon>Spermatophyta</taxon>
        <taxon>Magnoliopsida</taxon>
        <taxon>eudicotyledons</taxon>
        <taxon>Gunneridae</taxon>
        <taxon>Pentapetalae</taxon>
        <taxon>rosids</taxon>
        <taxon>malvids</taxon>
        <taxon>Brassicales</taxon>
        <taxon>Brassicaceae</taxon>
        <taxon>Camelineae</taxon>
        <taxon>Arabidopsis</taxon>
    </lineage>
</organism>
<dbReference type="PROSITE" id="PS50811">
    <property type="entry name" value="WRKY"/>
    <property type="match status" value="1"/>
</dbReference>
<dbReference type="GO" id="GO:0005634">
    <property type="term" value="C:nucleus"/>
    <property type="evidence" value="ECO:0007669"/>
    <property type="project" value="TreeGrafter"/>
</dbReference>
<gene>
    <name evidence="3" type="ORF">ISN45_Aa06g023650</name>
</gene>
<reference evidence="3 4" key="1">
    <citation type="submission" date="2020-12" db="EMBL/GenBank/DDBJ databases">
        <title>Concerted genomic and epigenomic changes stabilize Arabidopsis allopolyploids.</title>
        <authorList>
            <person name="Chen Z."/>
        </authorList>
    </citation>
    <scope>NUCLEOTIDE SEQUENCE [LARGE SCALE GENOMIC DNA]</scope>
    <source>
        <strain evidence="3">Allo738</strain>
        <tissue evidence="3">Leaf</tissue>
    </source>
</reference>
<comment type="caution">
    <text evidence="3">The sequence shown here is derived from an EMBL/GenBank/DDBJ whole genome shotgun (WGS) entry which is preliminary data.</text>
</comment>
<accession>A0A8T1YYS0</accession>
<dbReference type="Pfam" id="PF03106">
    <property type="entry name" value="WRKY"/>
    <property type="match status" value="1"/>
</dbReference>
<dbReference type="PANTHER" id="PTHR32096">
    <property type="entry name" value="WRKY TRANSCRIPTION FACTOR 30-RELATED-RELATED"/>
    <property type="match status" value="1"/>
</dbReference>
<dbReference type="InterPro" id="IPR003657">
    <property type="entry name" value="WRKY_dom"/>
</dbReference>
<dbReference type="Proteomes" id="UP000694240">
    <property type="component" value="Chromosome 11"/>
</dbReference>
<protein>
    <submittedName>
        <fullName evidence="3">WRKY domain</fullName>
    </submittedName>
</protein>
<feature type="region of interest" description="Disordered" evidence="1">
    <location>
        <begin position="67"/>
        <end position="98"/>
    </location>
</feature>
<dbReference type="InterPro" id="IPR044810">
    <property type="entry name" value="WRKY_plant"/>
</dbReference>
<dbReference type="GO" id="GO:0000976">
    <property type="term" value="F:transcription cis-regulatory region binding"/>
    <property type="evidence" value="ECO:0007669"/>
    <property type="project" value="TreeGrafter"/>
</dbReference>
<feature type="compositionally biased region" description="Low complexity" evidence="1">
    <location>
        <begin position="323"/>
        <end position="335"/>
    </location>
</feature>
<dbReference type="SMART" id="SM00774">
    <property type="entry name" value="WRKY"/>
    <property type="match status" value="1"/>
</dbReference>
<dbReference type="PANTHER" id="PTHR32096:SF115">
    <property type="entry name" value="WRKY TRANSCRIPTION FACTOR 30-RELATED"/>
    <property type="match status" value="1"/>
</dbReference>
<dbReference type="GO" id="GO:0003700">
    <property type="term" value="F:DNA-binding transcription factor activity"/>
    <property type="evidence" value="ECO:0007669"/>
    <property type="project" value="InterPro"/>
</dbReference>
<feature type="domain" description="WRKY" evidence="2">
    <location>
        <begin position="114"/>
        <end position="172"/>
    </location>
</feature>